<gene>
    <name evidence="9" type="ORF">ACJEBI_23505</name>
</gene>
<dbReference type="Gene3D" id="3.40.930.10">
    <property type="entry name" value="Mannitol-specific EII, Chain A"/>
    <property type="match status" value="1"/>
</dbReference>
<protein>
    <submittedName>
        <fullName evidence="9">BglG family transcription antiterminator</fullName>
    </submittedName>
</protein>
<dbReference type="InterPro" id="IPR013196">
    <property type="entry name" value="HTH_11"/>
</dbReference>
<dbReference type="InterPro" id="IPR016152">
    <property type="entry name" value="PTrfase/Anion_transptr"/>
</dbReference>
<evidence type="ECO:0000256" key="3">
    <source>
        <dbReference type="ARBA" id="ARBA00023015"/>
    </source>
</evidence>
<dbReference type="InterPro" id="IPR013011">
    <property type="entry name" value="PTS_EIIB_2"/>
</dbReference>
<evidence type="ECO:0000256" key="1">
    <source>
        <dbReference type="ARBA" id="ARBA00022679"/>
    </source>
</evidence>
<evidence type="ECO:0000256" key="2">
    <source>
        <dbReference type="ARBA" id="ARBA00022737"/>
    </source>
</evidence>
<dbReference type="InterPro" id="IPR036388">
    <property type="entry name" value="WH-like_DNA-bd_sf"/>
</dbReference>
<dbReference type="Gene3D" id="1.10.10.10">
    <property type="entry name" value="Winged helix-like DNA-binding domain superfamily/Winged helix DNA-binding domain"/>
    <property type="match status" value="1"/>
</dbReference>
<evidence type="ECO:0000256" key="5">
    <source>
        <dbReference type="ARBA" id="ARBA00023163"/>
    </source>
</evidence>
<reference evidence="9 10" key="1">
    <citation type="submission" date="2024-11" db="EMBL/GenBank/DDBJ databases">
        <authorList>
            <person name="Lucas J.A."/>
        </authorList>
    </citation>
    <scope>NUCLEOTIDE SEQUENCE [LARGE SCALE GENOMIC DNA]</scope>
    <source>
        <strain evidence="9 10">Z 5.4</strain>
    </source>
</reference>
<dbReference type="Pfam" id="PF00359">
    <property type="entry name" value="PTS_EIIA_2"/>
    <property type="match status" value="1"/>
</dbReference>
<feature type="domain" description="PRD" evidence="8">
    <location>
        <begin position="289"/>
        <end position="396"/>
    </location>
</feature>
<dbReference type="InterPro" id="IPR002178">
    <property type="entry name" value="PTS_EIIA_type-2_dom"/>
</dbReference>
<proteinExistence type="predicted"/>
<evidence type="ECO:0000259" key="6">
    <source>
        <dbReference type="PROSITE" id="PS51094"/>
    </source>
</evidence>
<dbReference type="PROSITE" id="PS51094">
    <property type="entry name" value="PTS_EIIA_TYPE_2"/>
    <property type="match status" value="1"/>
</dbReference>
<sequence>MNKRQIELIKFLSKQTDWIKGIILANHLEVSGRTIRTDIQMINSIFSKDNELIISSKQNGYLLSDKKAANGFIHSFQKSIPSSSEERIIYLLRKLLYTSEMINLYDVADELFVSESTIEKDIQRIKLLYLTDLELERRDNQLFLVGKEKNKRSLLVKVLFTEAKENMFDIRAYSNYFNRVKLEDIKEILYSIMKKHKISFSDMAFMNMVLHIAIITDKVLLNEEPISTSEFNVIYADEDRALVKEICYSIGELYDITYPCSEMNYIALLIGGKKTTRYKGSKRSEIEKNVSPFYLNLTRHLIQSVQEKFFIDLQKDDELFVGLCMHIQELHKRLNRDVILRNPILEETKKTFPLIYEMAIFVGNLFSKLIGQAITDDEIGLITLHLCAAFERTPIKSTQKKRVAILCPTGFASSQLIKAKLQKYAAFIDEVSLFSLSDMEQVLLFEPDIILSTVDIEISTSCRVLLVSPFITETQERQLNDFFLETEKNEMLLGSEKYFDECLFFNHLDFSTSDQVIGFLSKQLYEHHYVPEDYEKYIKKRELLAPTSFGNLLALPHPSEKVAYKTMISVGILANPITWGTQPVQVVLLFALANDGEAFLDSLFRDLISLLDNQNKMKNIIRSTSFQEFLTEMTKK</sequence>
<evidence type="ECO:0000313" key="9">
    <source>
        <dbReference type="EMBL" id="MFK9094422.1"/>
    </source>
</evidence>
<dbReference type="CDD" id="cd05568">
    <property type="entry name" value="PTS_IIB_bgl_like"/>
    <property type="match status" value="1"/>
</dbReference>
<accession>A0ABW8RPB5</accession>
<dbReference type="Proteomes" id="UP001623041">
    <property type="component" value="Unassembled WGS sequence"/>
</dbReference>
<feature type="domain" description="PTS EIIA type-2" evidence="6">
    <location>
        <begin position="497"/>
        <end position="636"/>
    </location>
</feature>
<dbReference type="Pfam" id="PF08279">
    <property type="entry name" value="HTH_11"/>
    <property type="match status" value="1"/>
</dbReference>
<keyword evidence="3" id="KW-0805">Transcription regulation</keyword>
<dbReference type="InterPro" id="IPR011608">
    <property type="entry name" value="PRD"/>
</dbReference>
<organism evidence="9 10">
    <name type="scientific">Bacillus salipaludis</name>
    <dbReference type="NCBI Taxonomy" id="2547811"/>
    <lineage>
        <taxon>Bacteria</taxon>
        <taxon>Bacillati</taxon>
        <taxon>Bacillota</taxon>
        <taxon>Bacilli</taxon>
        <taxon>Bacillales</taxon>
        <taxon>Bacillaceae</taxon>
        <taxon>Bacillus</taxon>
    </lineage>
</organism>
<dbReference type="SUPFAM" id="SSF55804">
    <property type="entry name" value="Phoshotransferase/anion transport protein"/>
    <property type="match status" value="1"/>
</dbReference>
<keyword evidence="2" id="KW-0677">Repeat</keyword>
<evidence type="ECO:0000256" key="4">
    <source>
        <dbReference type="ARBA" id="ARBA00023159"/>
    </source>
</evidence>
<keyword evidence="4" id="KW-0010">Activator</keyword>
<dbReference type="PANTHER" id="PTHR30185">
    <property type="entry name" value="CRYPTIC BETA-GLUCOSIDE BGL OPERON ANTITERMINATOR"/>
    <property type="match status" value="1"/>
</dbReference>
<dbReference type="Pfam" id="PF05043">
    <property type="entry name" value="Mga"/>
    <property type="match status" value="1"/>
</dbReference>
<evidence type="ECO:0000259" key="8">
    <source>
        <dbReference type="PROSITE" id="PS51372"/>
    </source>
</evidence>
<keyword evidence="10" id="KW-1185">Reference proteome</keyword>
<comment type="caution">
    <text evidence="9">The sequence shown here is derived from an EMBL/GenBank/DDBJ whole genome shotgun (WGS) entry which is preliminary data.</text>
</comment>
<dbReference type="RefSeq" id="WP_406582893.1">
    <property type="nucleotide sequence ID" value="NZ_JBJHQH010000023.1"/>
</dbReference>
<dbReference type="InterPro" id="IPR036634">
    <property type="entry name" value="PRD_sf"/>
</dbReference>
<feature type="domain" description="PTS EIIB type-2" evidence="7">
    <location>
        <begin position="401"/>
        <end position="491"/>
    </location>
</feature>
<dbReference type="InterPro" id="IPR007737">
    <property type="entry name" value="Mga_HTH"/>
</dbReference>
<dbReference type="Gene3D" id="1.10.1790.10">
    <property type="entry name" value="PRD domain"/>
    <property type="match status" value="2"/>
</dbReference>
<evidence type="ECO:0000313" key="10">
    <source>
        <dbReference type="Proteomes" id="UP001623041"/>
    </source>
</evidence>
<keyword evidence="1" id="KW-0808">Transferase</keyword>
<dbReference type="InterPro" id="IPR036095">
    <property type="entry name" value="PTS_EIIB-like_sf"/>
</dbReference>
<feature type="domain" description="PRD" evidence="8">
    <location>
        <begin position="176"/>
        <end position="280"/>
    </location>
</feature>
<dbReference type="InterPro" id="IPR050661">
    <property type="entry name" value="BglG_antiterminators"/>
</dbReference>
<evidence type="ECO:0000259" key="7">
    <source>
        <dbReference type="PROSITE" id="PS51099"/>
    </source>
</evidence>
<dbReference type="PANTHER" id="PTHR30185:SF12">
    <property type="entry name" value="TRANSCRIPTIONAL REGULATOR MANR"/>
    <property type="match status" value="1"/>
</dbReference>
<dbReference type="PROSITE" id="PS51099">
    <property type="entry name" value="PTS_EIIB_TYPE_2"/>
    <property type="match status" value="1"/>
</dbReference>
<dbReference type="Gene3D" id="3.40.50.2300">
    <property type="match status" value="1"/>
</dbReference>
<dbReference type="PROSITE" id="PS51372">
    <property type="entry name" value="PRD_2"/>
    <property type="match status" value="2"/>
</dbReference>
<dbReference type="EMBL" id="JBJHQH010000023">
    <property type="protein sequence ID" value="MFK9094422.1"/>
    <property type="molecule type" value="Genomic_DNA"/>
</dbReference>
<dbReference type="Pfam" id="PF00874">
    <property type="entry name" value="PRD"/>
    <property type="match status" value="2"/>
</dbReference>
<name>A0ABW8RPB5_9BACI</name>
<keyword evidence="5" id="KW-0804">Transcription</keyword>
<dbReference type="SUPFAM" id="SSF63520">
    <property type="entry name" value="PTS-regulatory domain, PRD"/>
    <property type="match status" value="2"/>
</dbReference>
<dbReference type="SUPFAM" id="SSF52794">
    <property type="entry name" value="PTS system IIB component-like"/>
    <property type="match status" value="1"/>
</dbReference>